<keyword evidence="2" id="KW-1015">Disulfide bond</keyword>
<comment type="caution">
    <text evidence="5">The sequence shown here is derived from an EMBL/GenBank/DDBJ whole genome shotgun (WGS) entry which is preliminary data.</text>
</comment>
<feature type="region of interest" description="Disordered" evidence="4">
    <location>
        <begin position="1"/>
        <end position="35"/>
    </location>
</feature>
<keyword evidence="3" id="KW-0472">Membrane</keyword>
<dbReference type="HOGENOM" id="CLU_113403_1_0_1"/>
<comment type="similarity">
    <text evidence="1 3">Belongs to the CMC family.</text>
</comment>
<dbReference type="STRING" id="1182543.W9WVH4"/>
<comment type="function">
    <text evidence="3">Required for mitochondrial cytochrome c oxidase (COX) assembly and respiration.</text>
</comment>
<dbReference type="InterPro" id="IPR013892">
    <property type="entry name" value="Cyt_c_biogenesis_Cmc1-like"/>
</dbReference>
<comment type="subcellular location">
    <subcellularLocation>
        <location evidence="3">Mitochondrion inner membrane</location>
    </subcellularLocation>
</comment>
<dbReference type="Pfam" id="PF08583">
    <property type="entry name" value="Cmc1"/>
    <property type="match status" value="1"/>
</dbReference>
<keyword evidence="3" id="KW-0496">Mitochondrion</keyword>
<name>W9WVH4_9EURO</name>
<proteinExistence type="inferred from homology"/>
<dbReference type="GeneID" id="19193149"/>
<gene>
    <name evidence="5" type="ORF">A1O5_08450</name>
</gene>
<dbReference type="RefSeq" id="XP_007747222.1">
    <property type="nucleotide sequence ID" value="XM_007749032.1"/>
</dbReference>
<dbReference type="eggNOG" id="ENOG502SDUV">
    <property type="taxonomic scope" value="Eukaryota"/>
</dbReference>
<keyword evidence="3" id="KW-0143">Chaperone</keyword>
<protein>
    <recommendedName>
        <fullName evidence="3">COX assembly mitochondrial protein</fullName>
    </recommendedName>
</protein>
<keyword evidence="6" id="KW-1185">Reference proteome</keyword>
<sequence>MEMAPSIIPELHRQSLPTRSRQQPQNNLHNPLPLSASQEAEVRNLYHKRVRTKCADVIKDFADCARGRTISVAWHCRDQHLAMNSCMIQYATKAEEDAAREEWFQGILARRKQREEELAAVERRRTEVIEMTRRQEEKERVEAERKKKEQEESKREKDGAKAKGGFWWR</sequence>
<dbReference type="PANTHER" id="PTHR22977">
    <property type="entry name" value="COX ASSEMBLY MITOCHONDRIAL PROTEIN"/>
    <property type="match status" value="1"/>
</dbReference>
<evidence type="ECO:0000313" key="5">
    <source>
        <dbReference type="EMBL" id="EXJ68656.1"/>
    </source>
</evidence>
<accession>W9WVH4</accession>
<feature type="region of interest" description="Disordered" evidence="4">
    <location>
        <begin position="130"/>
        <end position="169"/>
    </location>
</feature>
<dbReference type="GO" id="GO:0005743">
    <property type="term" value="C:mitochondrial inner membrane"/>
    <property type="evidence" value="ECO:0007669"/>
    <property type="project" value="UniProtKB-SubCell"/>
</dbReference>
<organism evidence="5 6">
    <name type="scientific">Cladophialophora psammophila CBS 110553</name>
    <dbReference type="NCBI Taxonomy" id="1182543"/>
    <lineage>
        <taxon>Eukaryota</taxon>
        <taxon>Fungi</taxon>
        <taxon>Dikarya</taxon>
        <taxon>Ascomycota</taxon>
        <taxon>Pezizomycotina</taxon>
        <taxon>Eurotiomycetes</taxon>
        <taxon>Chaetothyriomycetidae</taxon>
        <taxon>Chaetothyriales</taxon>
        <taxon>Herpotrichiellaceae</taxon>
        <taxon>Cladophialophora</taxon>
    </lineage>
</organism>
<dbReference type="AlphaFoldDB" id="W9WVH4"/>
<evidence type="ECO:0000256" key="4">
    <source>
        <dbReference type="SAM" id="MobiDB-lite"/>
    </source>
</evidence>
<reference evidence="5 6" key="1">
    <citation type="submission" date="2013-03" db="EMBL/GenBank/DDBJ databases">
        <title>The Genome Sequence of Cladophialophora psammophila CBS 110553.</title>
        <authorList>
            <consortium name="The Broad Institute Genomics Platform"/>
            <person name="Cuomo C."/>
            <person name="de Hoog S."/>
            <person name="Gorbushina A."/>
            <person name="Walker B."/>
            <person name="Young S.K."/>
            <person name="Zeng Q."/>
            <person name="Gargeya S."/>
            <person name="Fitzgerald M."/>
            <person name="Haas B."/>
            <person name="Abouelleil A."/>
            <person name="Allen A.W."/>
            <person name="Alvarado L."/>
            <person name="Arachchi H.M."/>
            <person name="Berlin A.M."/>
            <person name="Chapman S.B."/>
            <person name="Gainer-Dewar J."/>
            <person name="Goldberg J."/>
            <person name="Griggs A."/>
            <person name="Gujja S."/>
            <person name="Hansen M."/>
            <person name="Howarth C."/>
            <person name="Imamovic A."/>
            <person name="Ireland A."/>
            <person name="Larimer J."/>
            <person name="McCowan C."/>
            <person name="Murphy C."/>
            <person name="Pearson M."/>
            <person name="Poon T.W."/>
            <person name="Priest M."/>
            <person name="Roberts A."/>
            <person name="Saif S."/>
            <person name="Shea T."/>
            <person name="Sisk P."/>
            <person name="Sykes S."/>
            <person name="Wortman J."/>
            <person name="Nusbaum C."/>
            <person name="Birren B."/>
        </authorList>
    </citation>
    <scope>NUCLEOTIDE SEQUENCE [LARGE SCALE GENOMIC DNA]</scope>
    <source>
        <strain evidence="5 6">CBS 110553</strain>
    </source>
</reference>
<evidence type="ECO:0000313" key="6">
    <source>
        <dbReference type="Proteomes" id="UP000019471"/>
    </source>
</evidence>
<dbReference type="PANTHER" id="PTHR22977:SF5">
    <property type="entry name" value="COX ASSEMBLY MITOCHONDRIAL PROTEIN HOMOLOG"/>
    <property type="match status" value="1"/>
</dbReference>
<feature type="compositionally biased region" description="Polar residues" evidence="4">
    <location>
        <begin position="15"/>
        <end position="29"/>
    </location>
</feature>
<evidence type="ECO:0000256" key="3">
    <source>
        <dbReference type="RuleBase" id="RU364104"/>
    </source>
</evidence>
<evidence type="ECO:0000256" key="1">
    <source>
        <dbReference type="ARBA" id="ARBA00007347"/>
    </source>
</evidence>
<keyword evidence="3" id="KW-0999">Mitochondrion inner membrane</keyword>
<dbReference type="Proteomes" id="UP000019471">
    <property type="component" value="Unassembled WGS sequence"/>
</dbReference>
<evidence type="ECO:0000256" key="2">
    <source>
        <dbReference type="ARBA" id="ARBA00023157"/>
    </source>
</evidence>
<feature type="compositionally biased region" description="Basic and acidic residues" evidence="4">
    <location>
        <begin position="130"/>
        <end position="161"/>
    </location>
</feature>
<dbReference type="EMBL" id="AMGX01000013">
    <property type="protein sequence ID" value="EXJ68656.1"/>
    <property type="molecule type" value="Genomic_DNA"/>
</dbReference>
<dbReference type="OrthoDB" id="6224010at2759"/>